<dbReference type="OrthoDB" id="9797603at2"/>
<evidence type="ECO:0000256" key="1">
    <source>
        <dbReference type="SAM" id="MobiDB-lite"/>
    </source>
</evidence>
<name>A0A1G8DI82_9ACTN</name>
<sequence>MKRTGSKRPLGTGYRRALVFAENHAERHDQPFQRDDTRPSRNPLSARKPTRRSSGESSAPCPPLGRHLAVDTATYRRAQVWDRTFGVTHLVAALDGRPIAHIDGYVRHIVAWLGHHTDR</sequence>
<keyword evidence="3" id="KW-1185">Reference proteome</keyword>
<feature type="compositionally biased region" description="Basic and acidic residues" evidence="1">
    <location>
        <begin position="23"/>
        <end position="39"/>
    </location>
</feature>
<dbReference type="STRING" id="504805.SAMN05421505_11862"/>
<accession>A0A1G8DI82</accession>
<gene>
    <name evidence="2" type="ORF">SAMN05421505_11862</name>
</gene>
<dbReference type="AlphaFoldDB" id="A0A1G8DI82"/>
<dbReference type="EMBL" id="FNCN01000018">
    <property type="protein sequence ID" value="SDH57364.1"/>
    <property type="molecule type" value="Genomic_DNA"/>
</dbReference>
<organism evidence="2 3">
    <name type="scientific">Sinosporangium album</name>
    <dbReference type="NCBI Taxonomy" id="504805"/>
    <lineage>
        <taxon>Bacteria</taxon>
        <taxon>Bacillati</taxon>
        <taxon>Actinomycetota</taxon>
        <taxon>Actinomycetes</taxon>
        <taxon>Streptosporangiales</taxon>
        <taxon>Streptosporangiaceae</taxon>
        <taxon>Sinosporangium</taxon>
    </lineage>
</organism>
<evidence type="ECO:0000313" key="3">
    <source>
        <dbReference type="Proteomes" id="UP000198923"/>
    </source>
</evidence>
<reference evidence="2 3" key="1">
    <citation type="submission" date="2016-10" db="EMBL/GenBank/DDBJ databases">
        <authorList>
            <person name="de Groot N.N."/>
        </authorList>
    </citation>
    <scope>NUCLEOTIDE SEQUENCE [LARGE SCALE GENOMIC DNA]</scope>
    <source>
        <strain evidence="2 3">CPCC 201354</strain>
    </source>
</reference>
<dbReference type="RefSeq" id="WP_093171832.1">
    <property type="nucleotide sequence ID" value="NZ_FNCN01000018.1"/>
</dbReference>
<evidence type="ECO:0000313" key="2">
    <source>
        <dbReference type="EMBL" id="SDH57364.1"/>
    </source>
</evidence>
<dbReference type="Proteomes" id="UP000198923">
    <property type="component" value="Unassembled WGS sequence"/>
</dbReference>
<feature type="region of interest" description="Disordered" evidence="1">
    <location>
        <begin position="22"/>
        <end position="66"/>
    </location>
</feature>
<protein>
    <submittedName>
        <fullName evidence="2">Uncharacterized protein</fullName>
    </submittedName>
</protein>
<proteinExistence type="predicted"/>